<keyword evidence="5 6" id="KW-0804">Transcription</keyword>
<dbReference type="Gene3D" id="1.10.940.10">
    <property type="entry name" value="NusB-like"/>
    <property type="match status" value="1"/>
</dbReference>
<dbReference type="GO" id="GO:0005829">
    <property type="term" value="C:cytosol"/>
    <property type="evidence" value="ECO:0007669"/>
    <property type="project" value="TreeGrafter"/>
</dbReference>
<evidence type="ECO:0000256" key="7">
    <source>
        <dbReference type="SAM" id="MobiDB-lite"/>
    </source>
</evidence>
<keyword evidence="4 6" id="KW-0805">Transcription regulation</keyword>
<evidence type="ECO:0000256" key="5">
    <source>
        <dbReference type="ARBA" id="ARBA00023163"/>
    </source>
</evidence>
<dbReference type="InterPro" id="IPR006027">
    <property type="entry name" value="NusB_RsmB_TIM44"/>
</dbReference>
<dbReference type="GO" id="GO:0003723">
    <property type="term" value="F:RNA binding"/>
    <property type="evidence" value="ECO:0007669"/>
    <property type="project" value="UniProtKB-UniRule"/>
</dbReference>
<feature type="compositionally biased region" description="Polar residues" evidence="7">
    <location>
        <begin position="149"/>
        <end position="160"/>
    </location>
</feature>
<feature type="domain" description="NusB/RsmB/TIM44" evidence="8">
    <location>
        <begin position="6"/>
        <end position="130"/>
    </location>
</feature>
<dbReference type="AlphaFoldDB" id="A0A2N3PJM1"/>
<comment type="similarity">
    <text evidence="1 6">Belongs to the NusB family.</text>
</comment>
<evidence type="ECO:0000256" key="2">
    <source>
        <dbReference type="ARBA" id="ARBA00022814"/>
    </source>
</evidence>
<dbReference type="InterPro" id="IPR011605">
    <property type="entry name" value="NusB_fam"/>
</dbReference>
<dbReference type="RefSeq" id="WP_006802719.1">
    <property type="nucleotide sequence ID" value="NZ_CABKOI010000020.1"/>
</dbReference>
<dbReference type="EMBL" id="MBPK01000022">
    <property type="protein sequence ID" value="PKT81393.1"/>
    <property type="molecule type" value="Genomic_DNA"/>
</dbReference>
<dbReference type="SUPFAM" id="SSF48013">
    <property type="entry name" value="NusB-like"/>
    <property type="match status" value="1"/>
</dbReference>
<comment type="caution">
    <text evidence="9">The sequence shown here is derived from an EMBL/GenBank/DDBJ whole genome shotgun (WGS) entry which is preliminary data.</text>
</comment>
<dbReference type="PANTHER" id="PTHR11078">
    <property type="entry name" value="N UTILIZATION SUBSTANCE PROTEIN B-RELATED"/>
    <property type="match status" value="1"/>
</dbReference>
<evidence type="ECO:0000313" key="10">
    <source>
        <dbReference type="Proteomes" id="UP000233350"/>
    </source>
</evidence>
<keyword evidence="2 6" id="KW-0889">Transcription antitermination</keyword>
<protein>
    <recommendedName>
        <fullName evidence="6">Transcription antitermination protein NusB</fullName>
    </recommendedName>
    <alternativeName>
        <fullName evidence="6">Antitermination factor NusB</fullName>
    </alternativeName>
</protein>
<name>A0A2N3PJM1_9HELI</name>
<feature type="region of interest" description="Disordered" evidence="7">
    <location>
        <begin position="145"/>
        <end position="199"/>
    </location>
</feature>
<dbReference type="Proteomes" id="UP000233350">
    <property type="component" value="Unassembled WGS sequence"/>
</dbReference>
<dbReference type="PANTHER" id="PTHR11078:SF3">
    <property type="entry name" value="ANTITERMINATION NUSB DOMAIN-CONTAINING PROTEIN"/>
    <property type="match status" value="1"/>
</dbReference>
<proteinExistence type="inferred from homology"/>
<dbReference type="STRING" id="556267.HWAG_01023"/>
<keyword evidence="10" id="KW-1185">Reference proteome</keyword>
<feature type="compositionally biased region" description="Basic and acidic residues" evidence="7">
    <location>
        <begin position="162"/>
        <end position="177"/>
    </location>
</feature>
<accession>A0A2N3PJM1</accession>
<feature type="compositionally biased region" description="Basic and acidic residues" evidence="7">
    <location>
        <begin position="188"/>
        <end position="199"/>
    </location>
</feature>
<evidence type="ECO:0000256" key="6">
    <source>
        <dbReference type="HAMAP-Rule" id="MF_00073"/>
    </source>
</evidence>
<evidence type="ECO:0000256" key="3">
    <source>
        <dbReference type="ARBA" id="ARBA00022884"/>
    </source>
</evidence>
<gene>
    <name evidence="6" type="primary">nusB</name>
    <name evidence="9" type="ORF">BCM31_06910</name>
</gene>
<dbReference type="GO" id="GO:0031564">
    <property type="term" value="P:transcription antitermination"/>
    <property type="evidence" value="ECO:0007669"/>
    <property type="project" value="UniProtKB-KW"/>
</dbReference>
<comment type="function">
    <text evidence="6">Involved in transcription antitermination. Required for transcription of ribosomal RNA (rRNA) genes. Binds specifically to the boxA antiterminator sequence of the ribosomal RNA (rrn) operons.</text>
</comment>
<dbReference type="OrthoDB" id="9797817at2"/>
<dbReference type="Pfam" id="PF01029">
    <property type="entry name" value="NusB"/>
    <property type="match status" value="1"/>
</dbReference>
<reference evidence="9 10" key="1">
    <citation type="submission" date="2016-07" db="EMBL/GenBank/DDBJ databases">
        <title>Detection of Helicobacter winghamensis from caecal content of red fox (Vulpes vulpes).</title>
        <authorList>
            <person name="Zanoni R.G."/>
            <person name="Florio D."/>
            <person name="Caffara M."/>
            <person name="Renzi M."/>
            <person name="Parisi A."/>
            <person name="Pasquali F."/>
            <person name="Manfreda G."/>
        </authorList>
    </citation>
    <scope>NUCLEOTIDE SEQUENCE [LARGE SCALE GENOMIC DNA]</scope>
    <source>
        <strain evidence="9 10">295_13</strain>
    </source>
</reference>
<dbReference type="GeneID" id="97290275"/>
<dbReference type="InterPro" id="IPR035926">
    <property type="entry name" value="NusB-like_sf"/>
</dbReference>
<keyword evidence="3 6" id="KW-0694">RNA-binding</keyword>
<dbReference type="GO" id="GO:0006353">
    <property type="term" value="P:DNA-templated transcription termination"/>
    <property type="evidence" value="ECO:0007669"/>
    <property type="project" value="UniProtKB-UniRule"/>
</dbReference>
<evidence type="ECO:0000313" key="9">
    <source>
        <dbReference type="EMBL" id="PKT81393.1"/>
    </source>
</evidence>
<organism evidence="9 10">
    <name type="scientific">Helicobacter winghamensis</name>
    <dbReference type="NCBI Taxonomy" id="157268"/>
    <lineage>
        <taxon>Bacteria</taxon>
        <taxon>Pseudomonadati</taxon>
        <taxon>Campylobacterota</taxon>
        <taxon>Epsilonproteobacteria</taxon>
        <taxon>Campylobacterales</taxon>
        <taxon>Helicobacteraceae</taxon>
        <taxon>Helicobacter</taxon>
    </lineage>
</organism>
<sequence>MATRTHARVAVAQLLYAYGSGNDGISKFVEEILSEHKIKNAQNEFAKTLFNGVLEHLEEVDLRIKHQIKNWDFERIGDMERAILRLGAYEIIFSGMDKAIVINEALEITKNFSNETSTKFINGILDGIAKNATLSVDSIKEQEAHKQEINNLETENTPNSKGFEKPKRDFKKLESKNYKSSKTRSLKPLKDKKNSAKKG</sequence>
<evidence type="ECO:0000256" key="1">
    <source>
        <dbReference type="ARBA" id="ARBA00005952"/>
    </source>
</evidence>
<dbReference type="NCBIfam" id="TIGR01951">
    <property type="entry name" value="nusB"/>
    <property type="match status" value="1"/>
</dbReference>
<evidence type="ECO:0000259" key="8">
    <source>
        <dbReference type="Pfam" id="PF01029"/>
    </source>
</evidence>
<dbReference type="HAMAP" id="MF_00073">
    <property type="entry name" value="NusB"/>
    <property type="match status" value="1"/>
</dbReference>
<evidence type="ECO:0000256" key="4">
    <source>
        <dbReference type="ARBA" id="ARBA00023015"/>
    </source>
</evidence>